<organism evidence="18 19">
    <name type="scientific">Salinibacillus xinjiangensis</name>
    <dbReference type="NCBI Taxonomy" id="1229268"/>
    <lineage>
        <taxon>Bacteria</taxon>
        <taxon>Bacillati</taxon>
        <taxon>Bacillota</taxon>
        <taxon>Bacilli</taxon>
        <taxon>Bacillales</taxon>
        <taxon>Bacillaceae</taxon>
        <taxon>Salinibacillus</taxon>
    </lineage>
</organism>
<evidence type="ECO:0000256" key="9">
    <source>
        <dbReference type="ARBA" id="ARBA00022741"/>
    </source>
</evidence>
<keyword evidence="11" id="KW-0067">ATP-binding</keyword>
<dbReference type="PRINTS" id="PR00344">
    <property type="entry name" value="BCTRLSENSOR"/>
</dbReference>
<dbReference type="InterPro" id="IPR036890">
    <property type="entry name" value="HATPase_C_sf"/>
</dbReference>
<evidence type="ECO:0000256" key="15">
    <source>
        <dbReference type="SAM" id="Phobius"/>
    </source>
</evidence>
<dbReference type="InterPro" id="IPR036097">
    <property type="entry name" value="HisK_dim/P_sf"/>
</dbReference>
<feature type="domain" description="Histidine kinase" evidence="16">
    <location>
        <begin position="239"/>
        <end position="449"/>
    </location>
</feature>
<dbReference type="CDD" id="cd00082">
    <property type="entry name" value="HisKA"/>
    <property type="match status" value="1"/>
</dbReference>
<dbReference type="PANTHER" id="PTHR45528">
    <property type="entry name" value="SENSOR HISTIDINE KINASE CPXA"/>
    <property type="match status" value="1"/>
</dbReference>
<sequence>MKLRTKIQMYSTLVVFIVILLINTAIFYLFYKISIDAEIERVKSETNTIMEALADNMDTTISPNDLMKAYIPSNGMIQIINQEDQVIHSIRKDAEFFDLPSDYVSAETSQVIEGEDGVRSVMVSVPIIWEDGEVVTLQVTEKLSSLDETMSTLFYVLLFASLIMVIPTIIGSHFLSNFLLKPIQQLTKTMTDNPKKGEWRTINISGRSKDELYQMGSTYNRMIERLKESFHKQEQFVSDASHELKTPLSVIKSYTQLLERWGKSRPEVFDEATHAINTETERMSYMIQQMLDLAKNEQKENLQFEHVNLIPMLQDCIRAFTVTYKRKIKFSSDFDQLELSCDREKMNQLFYILIDNACKYSQEDVNVTVDHVDGLVKVDIQDFGEGIAEQDVERIFDRFYRVDKARSRETGGTGLGLPIAQFIARSHGGEISVVSEEGNGTVFTVSIPH</sequence>
<evidence type="ECO:0000256" key="12">
    <source>
        <dbReference type="ARBA" id="ARBA00022989"/>
    </source>
</evidence>
<evidence type="ECO:0000256" key="10">
    <source>
        <dbReference type="ARBA" id="ARBA00022777"/>
    </source>
</evidence>
<dbReference type="InterPro" id="IPR050398">
    <property type="entry name" value="HssS/ArlS-like"/>
</dbReference>
<name>A0A6G1X8K1_9BACI</name>
<dbReference type="AlphaFoldDB" id="A0A6G1X8K1"/>
<dbReference type="Gene3D" id="3.30.565.10">
    <property type="entry name" value="Histidine kinase-like ATPase, C-terminal domain"/>
    <property type="match status" value="1"/>
</dbReference>
<dbReference type="EC" id="2.7.13.3" evidence="3"/>
<dbReference type="InterPro" id="IPR003661">
    <property type="entry name" value="HisK_dim/P_dom"/>
</dbReference>
<comment type="caution">
    <text evidence="18">The sequence shown here is derived from an EMBL/GenBank/DDBJ whole genome shotgun (WGS) entry which is preliminary data.</text>
</comment>
<evidence type="ECO:0000256" key="4">
    <source>
        <dbReference type="ARBA" id="ARBA00015735"/>
    </source>
</evidence>
<dbReference type="GO" id="GO:0005524">
    <property type="term" value="F:ATP binding"/>
    <property type="evidence" value="ECO:0007669"/>
    <property type="project" value="UniProtKB-KW"/>
</dbReference>
<evidence type="ECO:0000256" key="5">
    <source>
        <dbReference type="ARBA" id="ARBA00022475"/>
    </source>
</evidence>
<dbReference type="EMBL" id="WJNH01000008">
    <property type="protein sequence ID" value="MRG87333.1"/>
    <property type="molecule type" value="Genomic_DNA"/>
</dbReference>
<keyword evidence="5" id="KW-1003">Cell membrane</keyword>
<keyword evidence="9" id="KW-0547">Nucleotide-binding</keyword>
<keyword evidence="7" id="KW-0808">Transferase</keyword>
<evidence type="ECO:0000256" key="7">
    <source>
        <dbReference type="ARBA" id="ARBA00022679"/>
    </source>
</evidence>
<keyword evidence="19" id="KW-1185">Reference proteome</keyword>
<dbReference type="PANTHER" id="PTHR45528:SF1">
    <property type="entry name" value="SENSOR HISTIDINE KINASE CPXA"/>
    <property type="match status" value="1"/>
</dbReference>
<evidence type="ECO:0000256" key="14">
    <source>
        <dbReference type="ARBA" id="ARBA00023136"/>
    </source>
</evidence>
<dbReference type="CDD" id="cd00075">
    <property type="entry name" value="HATPase"/>
    <property type="match status" value="1"/>
</dbReference>
<dbReference type="InterPro" id="IPR004358">
    <property type="entry name" value="Sig_transdc_His_kin-like_C"/>
</dbReference>
<comment type="catalytic activity">
    <reaction evidence="1">
        <text>ATP + protein L-histidine = ADP + protein N-phospho-L-histidine.</text>
        <dbReference type="EC" id="2.7.13.3"/>
    </reaction>
</comment>
<dbReference type="Gene3D" id="1.10.287.130">
    <property type="match status" value="1"/>
</dbReference>
<dbReference type="Pfam" id="PF18719">
    <property type="entry name" value="ArlS_N"/>
    <property type="match status" value="1"/>
</dbReference>
<keyword evidence="8 15" id="KW-0812">Transmembrane</keyword>
<dbReference type="CDD" id="cd06225">
    <property type="entry name" value="HAMP"/>
    <property type="match status" value="1"/>
</dbReference>
<dbReference type="GO" id="GO:0005886">
    <property type="term" value="C:plasma membrane"/>
    <property type="evidence" value="ECO:0007669"/>
    <property type="project" value="UniProtKB-SubCell"/>
</dbReference>
<dbReference type="SMART" id="SM00388">
    <property type="entry name" value="HisKA"/>
    <property type="match status" value="1"/>
</dbReference>
<keyword evidence="13" id="KW-0902">Two-component regulatory system</keyword>
<accession>A0A6G1X8K1</accession>
<evidence type="ECO:0000256" key="8">
    <source>
        <dbReference type="ARBA" id="ARBA00022692"/>
    </source>
</evidence>
<evidence type="ECO:0000259" key="17">
    <source>
        <dbReference type="PROSITE" id="PS50885"/>
    </source>
</evidence>
<dbReference type="InterPro" id="IPR005467">
    <property type="entry name" value="His_kinase_dom"/>
</dbReference>
<dbReference type="SMART" id="SM00387">
    <property type="entry name" value="HATPase_c"/>
    <property type="match status" value="1"/>
</dbReference>
<proteinExistence type="predicted"/>
<evidence type="ECO:0000313" key="18">
    <source>
        <dbReference type="EMBL" id="MRG87333.1"/>
    </source>
</evidence>
<keyword evidence="12 15" id="KW-1133">Transmembrane helix</keyword>
<dbReference type="InterPro" id="IPR003594">
    <property type="entry name" value="HATPase_dom"/>
</dbReference>
<evidence type="ECO:0000256" key="1">
    <source>
        <dbReference type="ARBA" id="ARBA00000085"/>
    </source>
</evidence>
<dbReference type="OrthoDB" id="9786919at2"/>
<evidence type="ECO:0000256" key="6">
    <source>
        <dbReference type="ARBA" id="ARBA00022553"/>
    </source>
</evidence>
<evidence type="ECO:0000256" key="2">
    <source>
        <dbReference type="ARBA" id="ARBA00004651"/>
    </source>
</evidence>
<feature type="domain" description="HAMP" evidence="17">
    <location>
        <begin position="177"/>
        <end position="231"/>
    </location>
</feature>
<dbReference type="SUPFAM" id="SSF55874">
    <property type="entry name" value="ATPase domain of HSP90 chaperone/DNA topoisomerase II/histidine kinase"/>
    <property type="match status" value="1"/>
</dbReference>
<evidence type="ECO:0000256" key="13">
    <source>
        <dbReference type="ARBA" id="ARBA00023012"/>
    </source>
</evidence>
<dbReference type="InterPro" id="IPR003660">
    <property type="entry name" value="HAMP_dom"/>
</dbReference>
<dbReference type="FunFam" id="1.10.287.130:FF:000001">
    <property type="entry name" value="Two-component sensor histidine kinase"/>
    <property type="match status" value="1"/>
</dbReference>
<comment type="subcellular location">
    <subcellularLocation>
        <location evidence="2">Cell membrane</location>
        <topology evidence="2">Multi-pass membrane protein</topology>
    </subcellularLocation>
</comment>
<keyword evidence="14 15" id="KW-0472">Membrane</keyword>
<dbReference type="SUPFAM" id="SSF47384">
    <property type="entry name" value="Homodimeric domain of signal transducing histidine kinase"/>
    <property type="match status" value="1"/>
</dbReference>
<dbReference type="Pfam" id="PF00512">
    <property type="entry name" value="HisKA"/>
    <property type="match status" value="1"/>
</dbReference>
<keyword evidence="10" id="KW-0418">Kinase</keyword>
<dbReference type="PROSITE" id="PS50109">
    <property type="entry name" value="HIS_KIN"/>
    <property type="match status" value="1"/>
</dbReference>
<dbReference type="RefSeq" id="WP_153729219.1">
    <property type="nucleotide sequence ID" value="NZ_WJNH01000008.1"/>
</dbReference>
<evidence type="ECO:0000256" key="11">
    <source>
        <dbReference type="ARBA" id="ARBA00022840"/>
    </source>
</evidence>
<dbReference type="FunFam" id="3.30.565.10:FF:000006">
    <property type="entry name" value="Sensor histidine kinase WalK"/>
    <property type="match status" value="1"/>
</dbReference>
<dbReference type="InterPro" id="IPR041610">
    <property type="entry name" value="ArlS_N"/>
</dbReference>
<protein>
    <recommendedName>
        <fullName evidence="4">Signal transduction histidine-protein kinase ArlS</fullName>
        <ecNumber evidence="3">2.7.13.3</ecNumber>
    </recommendedName>
</protein>
<evidence type="ECO:0000313" key="19">
    <source>
        <dbReference type="Proteomes" id="UP000480185"/>
    </source>
</evidence>
<dbReference type="Gene3D" id="6.10.340.10">
    <property type="match status" value="1"/>
</dbReference>
<dbReference type="GO" id="GO:0000155">
    <property type="term" value="F:phosphorelay sensor kinase activity"/>
    <property type="evidence" value="ECO:0007669"/>
    <property type="project" value="InterPro"/>
</dbReference>
<dbReference type="PROSITE" id="PS50885">
    <property type="entry name" value="HAMP"/>
    <property type="match status" value="1"/>
</dbReference>
<keyword evidence="6" id="KW-0597">Phosphoprotein</keyword>
<feature type="transmembrane region" description="Helical" evidence="15">
    <location>
        <begin position="12"/>
        <end position="31"/>
    </location>
</feature>
<evidence type="ECO:0000256" key="3">
    <source>
        <dbReference type="ARBA" id="ARBA00012438"/>
    </source>
</evidence>
<dbReference type="Pfam" id="PF02518">
    <property type="entry name" value="HATPase_c"/>
    <property type="match status" value="1"/>
</dbReference>
<reference evidence="18 19" key="1">
    <citation type="submission" date="2019-11" db="EMBL/GenBank/DDBJ databases">
        <authorList>
            <person name="Li J."/>
        </authorList>
    </citation>
    <scope>NUCLEOTIDE SEQUENCE [LARGE SCALE GENOMIC DNA]</scope>
    <source>
        <strain evidence="18 19">J4</strain>
    </source>
</reference>
<dbReference type="Proteomes" id="UP000480185">
    <property type="component" value="Unassembled WGS sequence"/>
</dbReference>
<feature type="transmembrane region" description="Helical" evidence="15">
    <location>
        <begin position="153"/>
        <end position="180"/>
    </location>
</feature>
<gene>
    <name evidence="18" type="ORF">GH754_13615</name>
</gene>
<evidence type="ECO:0000259" key="16">
    <source>
        <dbReference type="PROSITE" id="PS50109"/>
    </source>
</evidence>